<organism evidence="1 2">
    <name type="scientific">Echinicola jeungdonensis</name>
    <dbReference type="NCBI Taxonomy" id="709343"/>
    <lineage>
        <taxon>Bacteria</taxon>
        <taxon>Pseudomonadati</taxon>
        <taxon>Bacteroidota</taxon>
        <taxon>Cytophagia</taxon>
        <taxon>Cytophagales</taxon>
        <taxon>Cyclobacteriaceae</taxon>
        <taxon>Echinicola</taxon>
    </lineage>
</organism>
<dbReference type="Proteomes" id="UP001589654">
    <property type="component" value="Unassembled WGS sequence"/>
</dbReference>
<keyword evidence="2" id="KW-1185">Reference proteome</keyword>
<accession>A0ABV5J7R5</accession>
<evidence type="ECO:0000313" key="2">
    <source>
        <dbReference type="Proteomes" id="UP001589654"/>
    </source>
</evidence>
<gene>
    <name evidence="1" type="ORF">ACFFUR_11980</name>
</gene>
<sequence>MEKFEWKEDRIVEGIEPSIYLTENKFYLAGKRLDSYFTEPIVVNLSFSIELYLKCLNTKSTYSKKDNTDLPILERKLETIYGHNFEEIFKNLKPTE</sequence>
<dbReference type="RefSeq" id="WP_290249417.1">
    <property type="nucleotide sequence ID" value="NZ_JAUFQT010000002.1"/>
</dbReference>
<dbReference type="EMBL" id="JBHMEW010000062">
    <property type="protein sequence ID" value="MFB9212527.1"/>
    <property type="molecule type" value="Genomic_DNA"/>
</dbReference>
<evidence type="ECO:0000313" key="1">
    <source>
        <dbReference type="EMBL" id="MFB9212527.1"/>
    </source>
</evidence>
<proteinExistence type="predicted"/>
<name>A0ABV5J7R5_9BACT</name>
<comment type="caution">
    <text evidence="1">The sequence shown here is derived from an EMBL/GenBank/DDBJ whole genome shotgun (WGS) entry which is preliminary data.</text>
</comment>
<reference evidence="1 2" key="1">
    <citation type="submission" date="2024-09" db="EMBL/GenBank/DDBJ databases">
        <authorList>
            <person name="Sun Q."/>
            <person name="Mori K."/>
        </authorList>
    </citation>
    <scope>NUCLEOTIDE SEQUENCE [LARGE SCALE GENOMIC DNA]</scope>
    <source>
        <strain evidence="1 2">CECT 7682</strain>
    </source>
</reference>
<protein>
    <submittedName>
        <fullName evidence="1">Uncharacterized protein</fullName>
    </submittedName>
</protein>